<evidence type="ECO:0000313" key="3">
    <source>
        <dbReference type="Proteomes" id="UP000008467"/>
    </source>
</evidence>
<gene>
    <name evidence="2" type="ordered locus">Clole_2235</name>
</gene>
<sequence>MTSKKKRAINVLQFAICIVVLGLLYVIWCHFSTLHIPCLFHHITGWYCPGCGVTRMCLAILSLDFDTAFYYNKAIFILLPFYILIGIKYILLYIKIGKISFTQIENIGLIISIVILLVYGLIRNILPYNYF</sequence>
<dbReference type="EMBL" id="CP002582">
    <property type="protein sequence ID" value="ADZ83944.1"/>
    <property type="molecule type" value="Genomic_DNA"/>
</dbReference>
<dbReference type="eggNOG" id="ENOG5032YJ2">
    <property type="taxonomic scope" value="Bacteria"/>
</dbReference>
<evidence type="ECO:0000256" key="1">
    <source>
        <dbReference type="SAM" id="Phobius"/>
    </source>
</evidence>
<dbReference type="Pfam" id="PF10825">
    <property type="entry name" value="DUF2752"/>
    <property type="match status" value="1"/>
</dbReference>
<name>F2JRM3_CELLD</name>
<dbReference type="Proteomes" id="UP000008467">
    <property type="component" value="Chromosome"/>
</dbReference>
<feature type="transmembrane region" description="Helical" evidence="1">
    <location>
        <begin position="7"/>
        <end position="28"/>
    </location>
</feature>
<evidence type="ECO:0008006" key="4">
    <source>
        <dbReference type="Google" id="ProtNLM"/>
    </source>
</evidence>
<keyword evidence="1" id="KW-0812">Transmembrane</keyword>
<dbReference type="AlphaFoldDB" id="F2JRM3"/>
<reference evidence="2 3" key="1">
    <citation type="journal article" date="2011" name="J. Bacteriol.">
        <title>Complete genome sequence of the cellulose-degrading bacterium Cellulosilyticum lentocellum.</title>
        <authorList>
            <consortium name="US DOE Joint Genome Institute"/>
            <person name="Miller D.A."/>
            <person name="Suen G."/>
            <person name="Bruce D."/>
            <person name="Copeland A."/>
            <person name="Cheng J.F."/>
            <person name="Detter C."/>
            <person name="Goodwin L.A."/>
            <person name="Han C.S."/>
            <person name="Hauser L.J."/>
            <person name="Land M.L."/>
            <person name="Lapidus A."/>
            <person name="Lucas S."/>
            <person name="Meincke L."/>
            <person name="Pitluck S."/>
            <person name="Tapia R."/>
            <person name="Teshima H."/>
            <person name="Woyke T."/>
            <person name="Fox B.G."/>
            <person name="Angert E.R."/>
            <person name="Currie C.R."/>
        </authorList>
    </citation>
    <scope>NUCLEOTIDE SEQUENCE [LARGE SCALE GENOMIC DNA]</scope>
    <source>
        <strain evidence="3">ATCC 49066 / DSM 5427 / NCIMB 11756 / RHM5</strain>
    </source>
</reference>
<accession>F2JRM3</accession>
<proteinExistence type="predicted"/>
<dbReference type="HOGENOM" id="CLU_098258_2_0_9"/>
<keyword evidence="3" id="KW-1185">Reference proteome</keyword>
<dbReference type="STRING" id="642492.Clole_2235"/>
<dbReference type="InterPro" id="IPR021215">
    <property type="entry name" value="DUF2752"/>
</dbReference>
<evidence type="ECO:0000313" key="2">
    <source>
        <dbReference type="EMBL" id="ADZ83944.1"/>
    </source>
</evidence>
<feature type="transmembrane region" description="Helical" evidence="1">
    <location>
        <begin position="106"/>
        <end position="126"/>
    </location>
</feature>
<keyword evidence="1" id="KW-0472">Membrane</keyword>
<feature type="transmembrane region" description="Helical" evidence="1">
    <location>
        <begin position="74"/>
        <end position="94"/>
    </location>
</feature>
<protein>
    <recommendedName>
        <fullName evidence="4">DUF2752 domain-containing protein</fullName>
    </recommendedName>
</protein>
<organism evidence="2 3">
    <name type="scientific">Cellulosilyticum lentocellum (strain ATCC 49066 / DSM 5427 / NCIMB 11756 / RHM5)</name>
    <name type="common">Clostridium lentocellum</name>
    <dbReference type="NCBI Taxonomy" id="642492"/>
    <lineage>
        <taxon>Bacteria</taxon>
        <taxon>Bacillati</taxon>
        <taxon>Bacillota</taxon>
        <taxon>Clostridia</taxon>
        <taxon>Lachnospirales</taxon>
        <taxon>Cellulosilyticaceae</taxon>
        <taxon>Cellulosilyticum</taxon>
    </lineage>
</organism>
<keyword evidence="1" id="KW-1133">Transmembrane helix</keyword>
<dbReference type="KEGG" id="cle:Clole_2235"/>